<dbReference type="Proteomes" id="UP001604277">
    <property type="component" value="Unassembled WGS sequence"/>
</dbReference>
<keyword evidence="2" id="KW-1185">Reference proteome</keyword>
<accession>A0ABD1P5A5</accession>
<evidence type="ECO:0000313" key="2">
    <source>
        <dbReference type="Proteomes" id="UP001604277"/>
    </source>
</evidence>
<sequence>MNEKRCKRRRELYAERNQWRCDGRRSTRFAVDNAMYMGAYEISESNEVDGIDVEFFFKKIQVIDLKTPTLSPKIASSPAKLKELPSQNHPRDIENLTICISGILAIAIDMRPKRQIQTLCGGQSTVQEIILINNRARAYVELRDLTSSINATIIGEPAEKFLQCTADKLMQEDANPNILQVVRTTTGEDYILYVKALNNDPSVGQIKYEVVFILHPVSVQEMPTNTEMNSLENLLTTSKEIPNEEKSKSVTIPVRRALILPQIKFDQNQKDKQKMYEDDDVFLHSFAETEIQTPAQTNKYDDFSDHEPCPKC</sequence>
<reference evidence="2" key="1">
    <citation type="submission" date="2024-07" db="EMBL/GenBank/DDBJ databases">
        <title>Two chromosome-level genome assemblies of Korean endemic species Abeliophyllum distichum and Forsythia ovata (Oleaceae).</title>
        <authorList>
            <person name="Jang H."/>
        </authorList>
    </citation>
    <scope>NUCLEOTIDE SEQUENCE [LARGE SCALE GENOMIC DNA]</scope>
</reference>
<proteinExistence type="predicted"/>
<dbReference type="InterPro" id="IPR012340">
    <property type="entry name" value="NA-bd_OB-fold"/>
</dbReference>
<dbReference type="Gene3D" id="2.40.50.140">
    <property type="entry name" value="Nucleic acid-binding proteins"/>
    <property type="match status" value="1"/>
</dbReference>
<organism evidence="1 2">
    <name type="scientific">Forsythia ovata</name>
    <dbReference type="NCBI Taxonomy" id="205694"/>
    <lineage>
        <taxon>Eukaryota</taxon>
        <taxon>Viridiplantae</taxon>
        <taxon>Streptophyta</taxon>
        <taxon>Embryophyta</taxon>
        <taxon>Tracheophyta</taxon>
        <taxon>Spermatophyta</taxon>
        <taxon>Magnoliopsida</taxon>
        <taxon>eudicotyledons</taxon>
        <taxon>Gunneridae</taxon>
        <taxon>Pentapetalae</taxon>
        <taxon>asterids</taxon>
        <taxon>lamiids</taxon>
        <taxon>Lamiales</taxon>
        <taxon>Oleaceae</taxon>
        <taxon>Forsythieae</taxon>
        <taxon>Forsythia</taxon>
    </lineage>
</organism>
<name>A0ABD1P5A5_9LAMI</name>
<dbReference type="EMBL" id="JBFOLJ010000025">
    <property type="protein sequence ID" value="KAL2459050.1"/>
    <property type="molecule type" value="Genomic_DNA"/>
</dbReference>
<comment type="caution">
    <text evidence="1">The sequence shown here is derived from an EMBL/GenBank/DDBJ whole genome shotgun (WGS) entry which is preliminary data.</text>
</comment>
<dbReference type="AlphaFoldDB" id="A0ABD1P5A5"/>
<dbReference type="SUPFAM" id="SSF50249">
    <property type="entry name" value="Nucleic acid-binding proteins"/>
    <property type="match status" value="1"/>
</dbReference>
<protein>
    <submittedName>
        <fullName evidence="1">Nucleic acid-binding</fullName>
    </submittedName>
</protein>
<evidence type="ECO:0000313" key="1">
    <source>
        <dbReference type="EMBL" id="KAL2459050.1"/>
    </source>
</evidence>
<gene>
    <name evidence="1" type="ORF">Fot_55336</name>
</gene>